<accession>A0A1H9T9C8</accession>
<dbReference type="PANTHER" id="PTHR43280">
    <property type="entry name" value="ARAC-FAMILY TRANSCRIPTIONAL REGULATOR"/>
    <property type="match status" value="1"/>
</dbReference>
<dbReference type="STRING" id="1601833.SAMN05518684_105197"/>
<dbReference type="InterPro" id="IPR020449">
    <property type="entry name" value="Tscrpt_reg_AraC-type_HTH"/>
</dbReference>
<dbReference type="PANTHER" id="PTHR43280:SF30">
    <property type="entry name" value="MMSAB OPERON REGULATORY PROTEIN"/>
    <property type="match status" value="1"/>
</dbReference>
<evidence type="ECO:0000313" key="5">
    <source>
        <dbReference type="EMBL" id="SER93855.1"/>
    </source>
</evidence>
<dbReference type="SUPFAM" id="SSF46689">
    <property type="entry name" value="Homeodomain-like"/>
    <property type="match status" value="1"/>
</dbReference>
<keyword evidence="3" id="KW-0804">Transcription</keyword>
<gene>
    <name evidence="5" type="ORF">SAMN05518684_105197</name>
</gene>
<dbReference type="InterPro" id="IPR037923">
    <property type="entry name" value="HTH-like"/>
</dbReference>
<dbReference type="RefSeq" id="WP_093049972.1">
    <property type="nucleotide sequence ID" value="NZ_FOGT01000005.1"/>
</dbReference>
<dbReference type="SMART" id="SM00342">
    <property type="entry name" value="HTH_ARAC"/>
    <property type="match status" value="1"/>
</dbReference>
<evidence type="ECO:0000313" key="6">
    <source>
        <dbReference type="Proteomes" id="UP000198571"/>
    </source>
</evidence>
<keyword evidence="1" id="KW-0805">Transcription regulation</keyword>
<dbReference type="InterPro" id="IPR018060">
    <property type="entry name" value="HTH_AraC"/>
</dbReference>
<evidence type="ECO:0000256" key="2">
    <source>
        <dbReference type="ARBA" id="ARBA00023125"/>
    </source>
</evidence>
<name>A0A1H9T9C8_9BACI</name>
<dbReference type="Gene3D" id="1.10.10.60">
    <property type="entry name" value="Homeodomain-like"/>
    <property type="match status" value="2"/>
</dbReference>
<evidence type="ECO:0000256" key="3">
    <source>
        <dbReference type="ARBA" id="ARBA00023163"/>
    </source>
</evidence>
<dbReference type="PRINTS" id="PR00032">
    <property type="entry name" value="HTHARAC"/>
</dbReference>
<keyword evidence="6" id="KW-1185">Reference proteome</keyword>
<dbReference type="CDD" id="cd02208">
    <property type="entry name" value="cupin_RmlC-like"/>
    <property type="match status" value="1"/>
</dbReference>
<dbReference type="PROSITE" id="PS01124">
    <property type="entry name" value="HTH_ARAC_FAMILY_2"/>
    <property type="match status" value="1"/>
</dbReference>
<dbReference type="GO" id="GO:0043565">
    <property type="term" value="F:sequence-specific DNA binding"/>
    <property type="evidence" value="ECO:0007669"/>
    <property type="project" value="InterPro"/>
</dbReference>
<dbReference type="Pfam" id="PF02311">
    <property type="entry name" value="AraC_binding"/>
    <property type="match status" value="1"/>
</dbReference>
<evidence type="ECO:0000259" key="4">
    <source>
        <dbReference type="PROSITE" id="PS01124"/>
    </source>
</evidence>
<dbReference type="OrthoDB" id="192171at2"/>
<dbReference type="Proteomes" id="UP000198571">
    <property type="component" value="Unassembled WGS sequence"/>
</dbReference>
<organism evidence="5 6">
    <name type="scientific">Salipaludibacillus aurantiacus</name>
    <dbReference type="NCBI Taxonomy" id="1601833"/>
    <lineage>
        <taxon>Bacteria</taxon>
        <taxon>Bacillati</taxon>
        <taxon>Bacillota</taxon>
        <taxon>Bacilli</taxon>
        <taxon>Bacillales</taxon>
        <taxon>Bacillaceae</taxon>
    </lineage>
</organism>
<dbReference type="GO" id="GO:0003700">
    <property type="term" value="F:DNA-binding transcription factor activity"/>
    <property type="evidence" value="ECO:0007669"/>
    <property type="project" value="InterPro"/>
</dbReference>
<sequence length="292" mass="34078">MDTIRTVVPPLPVFIKGAKGIFTKGKTHFRRNFHIFDILFVTKGALYMKEEEKTAVVKEGEYLILAPYKEHSGHAPCEEDTEFFWIHFILPSSYELVEDGELDWSHIVKRKHTYTESDLYELYLPRLGKFTQTEQAEAIFWKLIQANDTNDPGEKMKQQTYFFDIIIHIQKNALELPTSAQKIASLSIQFIEKHYGDPAFRVKEIAQELLYHPDYVSRALKSTIGMTPVQYLNDYRLSKAKKLLQEDSKDLQTISKETGFSDVSYFSRVFRKKEGMTPGQYRRQVNLTDNNR</sequence>
<proteinExistence type="predicted"/>
<evidence type="ECO:0000256" key="1">
    <source>
        <dbReference type="ARBA" id="ARBA00023015"/>
    </source>
</evidence>
<dbReference type="InterPro" id="IPR009057">
    <property type="entry name" value="Homeodomain-like_sf"/>
</dbReference>
<dbReference type="Pfam" id="PF12833">
    <property type="entry name" value="HTH_18"/>
    <property type="match status" value="1"/>
</dbReference>
<dbReference type="AlphaFoldDB" id="A0A1H9T9C8"/>
<reference evidence="6" key="1">
    <citation type="submission" date="2016-10" db="EMBL/GenBank/DDBJ databases">
        <authorList>
            <person name="Varghese N."/>
            <person name="Submissions S."/>
        </authorList>
    </citation>
    <scope>NUCLEOTIDE SEQUENCE [LARGE SCALE GENOMIC DNA]</scope>
    <source>
        <strain evidence="6">S9</strain>
    </source>
</reference>
<dbReference type="SUPFAM" id="SSF51215">
    <property type="entry name" value="Regulatory protein AraC"/>
    <property type="match status" value="1"/>
</dbReference>
<keyword evidence="2 5" id="KW-0238">DNA-binding</keyword>
<dbReference type="EMBL" id="FOGT01000005">
    <property type="protein sequence ID" value="SER93855.1"/>
    <property type="molecule type" value="Genomic_DNA"/>
</dbReference>
<dbReference type="InterPro" id="IPR003313">
    <property type="entry name" value="AraC-bd"/>
</dbReference>
<protein>
    <submittedName>
        <fullName evidence="5">AraC-type DNA-binding protein</fullName>
    </submittedName>
</protein>
<feature type="domain" description="HTH araC/xylS-type" evidence="4">
    <location>
        <begin position="185"/>
        <end position="284"/>
    </location>
</feature>